<dbReference type="EMBL" id="CAJNNV010013652">
    <property type="protein sequence ID" value="CAE8601911.1"/>
    <property type="molecule type" value="Genomic_DNA"/>
</dbReference>
<dbReference type="Pfam" id="PF13202">
    <property type="entry name" value="EF-hand_5"/>
    <property type="match status" value="1"/>
</dbReference>
<sequence length="246" mass="27702">WLYAKPDAEARNELKRMILDRYDDALDAWRRLIDRDGSNSVSWEEFQAACSKIHFTGNISGAWRALDADLSGHITLQEFDPTSHSLLASFKAWADKNFGSSDLMLKALDVDGSGCLELNELKRACRKGNWRGDVLMLFNYLDKDRCRSGGKRSISAAELCFLDVWNPLDDDSLEEPHADLGHQIQEAETSLPALLVQPRRARPARPAMKDLKKYASAPVLPHLALRQPPSRILVRLLNSYAQGEGR</sequence>
<keyword evidence="4" id="KW-1185">Reference proteome</keyword>
<reference evidence="3" key="1">
    <citation type="submission" date="2021-02" db="EMBL/GenBank/DDBJ databases">
        <authorList>
            <person name="Dougan E. K."/>
            <person name="Rhodes N."/>
            <person name="Thang M."/>
            <person name="Chan C."/>
        </authorList>
    </citation>
    <scope>NUCLEOTIDE SEQUENCE</scope>
</reference>
<feature type="domain" description="EF-hand" evidence="2">
    <location>
        <begin position="20"/>
        <end position="56"/>
    </location>
</feature>
<comment type="caution">
    <text evidence="3">The sequence shown here is derived from an EMBL/GenBank/DDBJ whole genome shotgun (WGS) entry which is preliminary data.</text>
</comment>
<proteinExistence type="predicted"/>
<dbReference type="Gene3D" id="1.10.238.10">
    <property type="entry name" value="EF-hand"/>
    <property type="match status" value="1"/>
</dbReference>
<dbReference type="InterPro" id="IPR011992">
    <property type="entry name" value="EF-hand-dom_pair"/>
</dbReference>
<feature type="non-terminal residue" evidence="3">
    <location>
        <position position="246"/>
    </location>
</feature>
<keyword evidence="1" id="KW-0106">Calcium</keyword>
<evidence type="ECO:0000259" key="2">
    <source>
        <dbReference type="PROSITE" id="PS50222"/>
    </source>
</evidence>
<evidence type="ECO:0000256" key="1">
    <source>
        <dbReference type="ARBA" id="ARBA00022837"/>
    </source>
</evidence>
<dbReference type="SMART" id="SM00054">
    <property type="entry name" value="EFh"/>
    <property type="match status" value="3"/>
</dbReference>
<dbReference type="GO" id="GO:0005509">
    <property type="term" value="F:calcium ion binding"/>
    <property type="evidence" value="ECO:0007669"/>
    <property type="project" value="InterPro"/>
</dbReference>
<dbReference type="PROSITE" id="PS00018">
    <property type="entry name" value="EF_HAND_1"/>
    <property type="match status" value="2"/>
</dbReference>
<dbReference type="SUPFAM" id="SSF47473">
    <property type="entry name" value="EF-hand"/>
    <property type="match status" value="1"/>
</dbReference>
<dbReference type="Proteomes" id="UP000654075">
    <property type="component" value="Unassembled WGS sequence"/>
</dbReference>
<organism evidence="3 4">
    <name type="scientific">Polarella glacialis</name>
    <name type="common">Dinoflagellate</name>
    <dbReference type="NCBI Taxonomy" id="89957"/>
    <lineage>
        <taxon>Eukaryota</taxon>
        <taxon>Sar</taxon>
        <taxon>Alveolata</taxon>
        <taxon>Dinophyceae</taxon>
        <taxon>Suessiales</taxon>
        <taxon>Suessiaceae</taxon>
        <taxon>Polarella</taxon>
    </lineage>
</organism>
<gene>
    <name evidence="3" type="ORF">PGLA1383_LOCUS20176</name>
</gene>
<name>A0A813EUE6_POLGL</name>
<dbReference type="InterPro" id="IPR018247">
    <property type="entry name" value="EF_Hand_1_Ca_BS"/>
</dbReference>
<accession>A0A813EUE6</accession>
<protein>
    <recommendedName>
        <fullName evidence="2">EF-hand domain-containing protein</fullName>
    </recommendedName>
</protein>
<evidence type="ECO:0000313" key="3">
    <source>
        <dbReference type="EMBL" id="CAE8601911.1"/>
    </source>
</evidence>
<dbReference type="InterPro" id="IPR002048">
    <property type="entry name" value="EF_hand_dom"/>
</dbReference>
<evidence type="ECO:0000313" key="4">
    <source>
        <dbReference type="Proteomes" id="UP000654075"/>
    </source>
</evidence>
<dbReference type="PROSITE" id="PS50222">
    <property type="entry name" value="EF_HAND_2"/>
    <property type="match status" value="2"/>
</dbReference>
<dbReference type="AlphaFoldDB" id="A0A813EUE6"/>
<feature type="domain" description="EF-hand" evidence="2">
    <location>
        <begin position="104"/>
        <end position="131"/>
    </location>
</feature>
<dbReference type="OrthoDB" id="414643at2759"/>